<keyword evidence="2" id="KW-0597">Phosphoprotein</keyword>
<keyword evidence="8 11" id="KW-1133">Transmembrane helix</keyword>
<feature type="transmembrane region" description="Helical" evidence="11">
    <location>
        <begin position="274"/>
        <end position="292"/>
    </location>
</feature>
<feature type="transmembrane region" description="Helical" evidence="11">
    <location>
        <begin position="216"/>
        <end position="238"/>
    </location>
</feature>
<evidence type="ECO:0000256" key="4">
    <source>
        <dbReference type="ARBA" id="ARBA00022643"/>
    </source>
</evidence>
<keyword evidence="4" id="KW-0288">FMN</keyword>
<feature type="transmembrane region" description="Helical" evidence="11">
    <location>
        <begin position="137"/>
        <end position="157"/>
    </location>
</feature>
<keyword evidence="3" id="KW-0285">Flavoprotein</keyword>
<dbReference type="InterPro" id="IPR011303">
    <property type="entry name" value="RnfD_bac"/>
</dbReference>
<organism evidence="12">
    <name type="scientific">marine sediment metagenome</name>
    <dbReference type="NCBI Taxonomy" id="412755"/>
    <lineage>
        <taxon>unclassified sequences</taxon>
        <taxon>metagenomes</taxon>
        <taxon>ecological metagenomes</taxon>
    </lineage>
</organism>
<reference evidence="12" key="1">
    <citation type="journal article" date="2015" name="Nature">
        <title>Complex archaea that bridge the gap between prokaryotes and eukaryotes.</title>
        <authorList>
            <person name="Spang A."/>
            <person name="Saw J.H."/>
            <person name="Jorgensen S.L."/>
            <person name="Zaremba-Niedzwiedzka K."/>
            <person name="Martijn J."/>
            <person name="Lind A.E."/>
            <person name="van Eijk R."/>
            <person name="Schleper C."/>
            <person name="Guy L."/>
            <person name="Ettema T.J."/>
        </authorList>
    </citation>
    <scope>NUCLEOTIDE SEQUENCE</scope>
</reference>
<evidence type="ECO:0008006" key="13">
    <source>
        <dbReference type="Google" id="ProtNLM"/>
    </source>
</evidence>
<name>A0A0F9VDJ3_9ZZZZ</name>
<dbReference type="GO" id="GO:0055085">
    <property type="term" value="P:transmembrane transport"/>
    <property type="evidence" value="ECO:0007669"/>
    <property type="project" value="InterPro"/>
</dbReference>
<evidence type="ECO:0000256" key="9">
    <source>
        <dbReference type="ARBA" id="ARBA00023136"/>
    </source>
</evidence>
<evidence type="ECO:0000256" key="2">
    <source>
        <dbReference type="ARBA" id="ARBA00022553"/>
    </source>
</evidence>
<gene>
    <name evidence="12" type="ORF">LCGC14_0418740</name>
</gene>
<sequence length="331" mass="34700">MTDKTDKPTAPAGPVTHVAPSPHVGDRSMTTRRMMTDVLIALALPTIAAAIVFRQHLLWQLLGCVGAAAVTEALFAAARRKPWSITDGSAVVTGVILALSLPWSCPWYVTGIAAVVAVVLGKMIFGGLGQNIFNPAMVGRAFVMIGFVGAMGAKAYVTSDPAIDVLTQATPMTVWGSEEFPRLGALFWGNTNGSLGETSAIACLIGGLFLCIRRTAAWQIPAGVLLSASVIASVVDLSSGETMDVLKHLFGGALLFGAFFIATDPVTSPLTPKGKFIFGLGIGSLVMLLRLLSNYPEGVMFAVLLMNGLVPLINRWTIPTPVGGPVPVRKT</sequence>
<dbReference type="GO" id="GO:0005886">
    <property type="term" value="C:plasma membrane"/>
    <property type="evidence" value="ECO:0007669"/>
    <property type="project" value="TreeGrafter"/>
</dbReference>
<evidence type="ECO:0000256" key="6">
    <source>
        <dbReference type="ARBA" id="ARBA00022967"/>
    </source>
</evidence>
<dbReference type="HAMAP" id="MF_00462">
    <property type="entry name" value="RsxD_RnfD"/>
    <property type="match status" value="1"/>
</dbReference>
<dbReference type="NCBIfam" id="TIGR01946">
    <property type="entry name" value="rnfD"/>
    <property type="match status" value="1"/>
</dbReference>
<dbReference type="PANTHER" id="PTHR30578">
    <property type="entry name" value="ELECTRON TRANSPORT COMPLEX PROTEIN RNFD"/>
    <property type="match status" value="1"/>
</dbReference>
<dbReference type="EMBL" id="LAZR01000379">
    <property type="protein sequence ID" value="KKN71646.1"/>
    <property type="molecule type" value="Genomic_DNA"/>
</dbReference>
<evidence type="ECO:0000256" key="10">
    <source>
        <dbReference type="SAM" id="MobiDB-lite"/>
    </source>
</evidence>
<keyword evidence="5 11" id="KW-0812">Transmembrane</keyword>
<protein>
    <recommendedName>
        <fullName evidence="13">Ion-translocating oxidoreductase complex subunit D</fullName>
    </recommendedName>
</protein>
<accession>A0A0F9VDJ3</accession>
<feature type="region of interest" description="Disordered" evidence="10">
    <location>
        <begin position="1"/>
        <end position="28"/>
    </location>
</feature>
<evidence type="ECO:0000256" key="5">
    <source>
        <dbReference type="ARBA" id="ARBA00022692"/>
    </source>
</evidence>
<proteinExistence type="inferred from homology"/>
<evidence type="ECO:0000256" key="1">
    <source>
        <dbReference type="ARBA" id="ARBA00022448"/>
    </source>
</evidence>
<comment type="caution">
    <text evidence="12">The sequence shown here is derived from an EMBL/GenBank/DDBJ whole genome shotgun (WGS) entry which is preliminary data.</text>
</comment>
<dbReference type="Pfam" id="PF03116">
    <property type="entry name" value="NQR2_RnfD_RnfE"/>
    <property type="match status" value="1"/>
</dbReference>
<evidence type="ECO:0000313" key="12">
    <source>
        <dbReference type="EMBL" id="KKN71646.1"/>
    </source>
</evidence>
<evidence type="ECO:0000256" key="7">
    <source>
        <dbReference type="ARBA" id="ARBA00022982"/>
    </source>
</evidence>
<keyword evidence="7" id="KW-0249">Electron transport</keyword>
<keyword evidence="1" id="KW-0813">Transport</keyword>
<evidence type="ECO:0000256" key="8">
    <source>
        <dbReference type="ARBA" id="ARBA00022989"/>
    </source>
</evidence>
<keyword evidence="6" id="KW-1278">Translocase</keyword>
<dbReference type="InterPro" id="IPR004338">
    <property type="entry name" value="NqrB/RnfD"/>
</dbReference>
<feature type="transmembrane region" description="Helical" evidence="11">
    <location>
        <begin position="107"/>
        <end position="125"/>
    </location>
</feature>
<feature type="transmembrane region" description="Helical" evidence="11">
    <location>
        <begin position="245"/>
        <end position="262"/>
    </location>
</feature>
<evidence type="ECO:0000256" key="3">
    <source>
        <dbReference type="ARBA" id="ARBA00022630"/>
    </source>
</evidence>
<dbReference type="GO" id="GO:0022900">
    <property type="term" value="P:electron transport chain"/>
    <property type="evidence" value="ECO:0007669"/>
    <property type="project" value="InterPro"/>
</dbReference>
<feature type="transmembrane region" description="Helical" evidence="11">
    <location>
        <begin position="299"/>
        <end position="318"/>
    </location>
</feature>
<dbReference type="AlphaFoldDB" id="A0A0F9VDJ3"/>
<feature type="transmembrane region" description="Helical" evidence="11">
    <location>
        <begin position="34"/>
        <end position="53"/>
    </location>
</feature>
<evidence type="ECO:0000256" key="11">
    <source>
        <dbReference type="SAM" id="Phobius"/>
    </source>
</evidence>
<keyword evidence="9 11" id="KW-0472">Membrane</keyword>
<dbReference type="PANTHER" id="PTHR30578:SF0">
    <property type="entry name" value="ION-TRANSLOCATING OXIDOREDUCTASE COMPLEX SUBUNIT D"/>
    <property type="match status" value="1"/>
</dbReference>